<gene>
    <name evidence="5" type="ORF">N7460_004511</name>
</gene>
<keyword evidence="2" id="KW-0521">NADP</keyword>
<dbReference type="Pfam" id="PF13561">
    <property type="entry name" value="adh_short_C2"/>
    <property type="match status" value="1"/>
</dbReference>
<keyword evidence="3" id="KW-0560">Oxidoreductase</keyword>
<evidence type="ECO:0000256" key="2">
    <source>
        <dbReference type="ARBA" id="ARBA00022857"/>
    </source>
</evidence>
<name>A0AAD6IC66_PENCN</name>
<dbReference type="PANTHER" id="PTHR43618:SF18">
    <property type="entry name" value="SHORT CHAIN DEHYDROGENASE_REDUCTASE FAMILY (AFU_ORTHOLOGUE AFUA_5G12480)"/>
    <property type="match status" value="1"/>
</dbReference>
<dbReference type="Gene3D" id="3.40.50.720">
    <property type="entry name" value="NAD(P)-binding Rossmann-like Domain"/>
    <property type="match status" value="1"/>
</dbReference>
<sequence length="316" mass="33887">MSSNLLNSTNLFDVTGCIAVVTGGGTGLGLMMAKALEANGAKVYIIGRRLEILQKAAEESVQFLTSKFNNIHPLQCSITSHDELQSAVDHIAAQDGHINLLINNAGISTPNLGPHNTRPTPKWDIAKVRDYWFQKSFEDYATVFETNTTAALMVTFAFLELLDKGNKVRAAGAGSPNARFNGNGIANVGSSREYIRSQVVTVSSVGGFGRDNSAFIYGASKAGTTHMMKNMATYLAPWRIRVNVVAPGYFNTDMMGGFSKATNGRLPMALALEERFGDSQEIGGTIVYLASKAGAYCNGLVMLVDGGYVSNKPSTY</sequence>
<keyword evidence="6" id="KW-1185">Reference proteome</keyword>
<comment type="similarity">
    <text evidence="1 4">Belongs to the short-chain dehydrogenases/reductases (SDR) family.</text>
</comment>
<dbReference type="PRINTS" id="PR00080">
    <property type="entry name" value="SDRFAMILY"/>
</dbReference>
<dbReference type="EMBL" id="JAQJZL010000004">
    <property type="protein sequence ID" value="KAJ6043156.1"/>
    <property type="molecule type" value="Genomic_DNA"/>
</dbReference>
<dbReference type="CDD" id="cd05233">
    <property type="entry name" value="SDR_c"/>
    <property type="match status" value="1"/>
</dbReference>
<dbReference type="InterPro" id="IPR002347">
    <property type="entry name" value="SDR_fam"/>
</dbReference>
<dbReference type="Proteomes" id="UP001219568">
    <property type="component" value="Unassembled WGS sequence"/>
</dbReference>
<dbReference type="InterPro" id="IPR036291">
    <property type="entry name" value="NAD(P)-bd_dom_sf"/>
</dbReference>
<reference evidence="5" key="2">
    <citation type="submission" date="2023-01" db="EMBL/GenBank/DDBJ databases">
        <authorList>
            <person name="Petersen C."/>
        </authorList>
    </citation>
    <scope>NUCLEOTIDE SEQUENCE</scope>
    <source>
        <strain evidence="5">IBT 15450</strain>
    </source>
</reference>
<comment type="caution">
    <text evidence="5">The sequence shown here is derived from an EMBL/GenBank/DDBJ whole genome shotgun (WGS) entry which is preliminary data.</text>
</comment>
<evidence type="ECO:0000256" key="3">
    <source>
        <dbReference type="ARBA" id="ARBA00023002"/>
    </source>
</evidence>
<reference evidence="5" key="1">
    <citation type="journal article" date="2023" name="IMA Fungus">
        <title>Comparative genomic study of the Penicillium genus elucidates a diverse pangenome and 15 lateral gene transfer events.</title>
        <authorList>
            <person name="Petersen C."/>
            <person name="Sorensen T."/>
            <person name="Nielsen M.R."/>
            <person name="Sondergaard T.E."/>
            <person name="Sorensen J.L."/>
            <person name="Fitzpatrick D.A."/>
            <person name="Frisvad J.C."/>
            <person name="Nielsen K.L."/>
        </authorList>
    </citation>
    <scope>NUCLEOTIDE SEQUENCE</scope>
    <source>
        <strain evidence="5">IBT 15450</strain>
    </source>
</reference>
<evidence type="ECO:0000313" key="6">
    <source>
        <dbReference type="Proteomes" id="UP001219568"/>
    </source>
</evidence>
<accession>A0AAD6IC66</accession>
<dbReference type="PANTHER" id="PTHR43618">
    <property type="entry name" value="7-ALPHA-HYDROXYSTEROID DEHYDROGENASE"/>
    <property type="match status" value="1"/>
</dbReference>
<dbReference type="PRINTS" id="PR00081">
    <property type="entry name" value="GDHRDH"/>
</dbReference>
<protein>
    <submittedName>
        <fullName evidence="5">Uncharacterized protein</fullName>
    </submittedName>
</protein>
<evidence type="ECO:0000256" key="1">
    <source>
        <dbReference type="ARBA" id="ARBA00006484"/>
    </source>
</evidence>
<evidence type="ECO:0000256" key="4">
    <source>
        <dbReference type="RuleBase" id="RU000363"/>
    </source>
</evidence>
<dbReference type="SUPFAM" id="SSF51735">
    <property type="entry name" value="NAD(P)-binding Rossmann-fold domains"/>
    <property type="match status" value="1"/>
</dbReference>
<dbReference type="AlphaFoldDB" id="A0AAD6IC66"/>
<dbReference type="PROSITE" id="PS00061">
    <property type="entry name" value="ADH_SHORT"/>
    <property type="match status" value="1"/>
</dbReference>
<dbReference type="Pfam" id="PF00106">
    <property type="entry name" value="adh_short"/>
    <property type="match status" value="1"/>
</dbReference>
<dbReference type="InterPro" id="IPR020904">
    <property type="entry name" value="Sc_DH/Rdtase_CS"/>
</dbReference>
<evidence type="ECO:0000313" key="5">
    <source>
        <dbReference type="EMBL" id="KAJ6043156.1"/>
    </source>
</evidence>
<dbReference type="GO" id="GO:0016491">
    <property type="term" value="F:oxidoreductase activity"/>
    <property type="evidence" value="ECO:0007669"/>
    <property type="project" value="UniProtKB-KW"/>
</dbReference>
<dbReference type="InterPro" id="IPR052178">
    <property type="entry name" value="Sec_Metab_Biosynth_SDR"/>
</dbReference>
<proteinExistence type="inferred from homology"/>
<organism evidence="5 6">
    <name type="scientific">Penicillium canescens</name>
    <dbReference type="NCBI Taxonomy" id="5083"/>
    <lineage>
        <taxon>Eukaryota</taxon>
        <taxon>Fungi</taxon>
        <taxon>Dikarya</taxon>
        <taxon>Ascomycota</taxon>
        <taxon>Pezizomycotina</taxon>
        <taxon>Eurotiomycetes</taxon>
        <taxon>Eurotiomycetidae</taxon>
        <taxon>Eurotiales</taxon>
        <taxon>Aspergillaceae</taxon>
        <taxon>Penicillium</taxon>
    </lineage>
</organism>